<keyword evidence="8" id="KW-1185">Reference proteome</keyword>
<dbReference type="CDD" id="cd06071">
    <property type="entry name" value="Beach"/>
    <property type="match status" value="1"/>
</dbReference>
<dbReference type="FunFam" id="1.10.1540.10:FF:000001">
    <property type="entry name" value="neurobeachin isoform X1"/>
    <property type="match status" value="1"/>
</dbReference>
<dbReference type="STRING" id="7232.A0A484B8I4"/>
<dbReference type="InterPro" id="IPR000409">
    <property type="entry name" value="BEACH_dom"/>
</dbReference>
<feature type="region of interest" description="Disordered" evidence="4">
    <location>
        <begin position="3307"/>
        <end position="3338"/>
    </location>
</feature>
<proteinExistence type="predicted"/>
<dbReference type="SMART" id="SM00320">
    <property type="entry name" value="WD40"/>
    <property type="match status" value="4"/>
</dbReference>
<dbReference type="PANTHER" id="PTHR13743:SF86">
    <property type="entry name" value="LYSOSOMAL-TRAFFICKING REGULATOR"/>
    <property type="match status" value="1"/>
</dbReference>
<keyword evidence="2" id="KW-0677">Repeat</keyword>
<feature type="region of interest" description="Disordered" evidence="4">
    <location>
        <begin position="1118"/>
        <end position="1179"/>
    </location>
</feature>
<dbReference type="OMA" id="TQCQVAN"/>
<dbReference type="InterPro" id="IPR019775">
    <property type="entry name" value="WD40_repeat_CS"/>
</dbReference>
<evidence type="ECO:0000256" key="3">
    <source>
        <dbReference type="PROSITE-ProRule" id="PRU00221"/>
    </source>
</evidence>
<dbReference type="InterPro" id="IPR001680">
    <property type="entry name" value="WD40_rpt"/>
</dbReference>
<feature type="compositionally biased region" description="Low complexity" evidence="4">
    <location>
        <begin position="209"/>
        <end position="233"/>
    </location>
</feature>
<feature type="region of interest" description="Disordered" evidence="4">
    <location>
        <begin position="204"/>
        <end position="233"/>
    </location>
</feature>
<evidence type="ECO:0000256" key="2">
    <source>
        <dbReference type="ARBA" id="ARBA00022737"/>
    </source>
</evidence>
<feature type="domain" description="BEACH" evidence="5">
    <location>
        <begin position="2841"/>
        <end position="3138"/>
    </location>
</feature>
<dbReference type="EMBL" id="LSRL02000116">
    <property type="protein sequence ID" value="TDG44151.1"/>
    <property type="molecule type" value="Genomic_DNA"/>
</dbReference>
<organism evidence="7 8">
    <name type="scientific">Drosophila navojoa</name>
    <name type="common">Fruit fly</name>
    <dbReference type="NCBI Taxonomy" id="7232"/>
    <lineage>
        <taxon>Eukaryota</taxon>
        <taxon>Metazoa</taxon>
        <taxon>Ecdysozoa</taxon>
        <taxon>Arthropoda</taxon>
        <taxon>Hexapoda</taxon>
        <taxon>Insecta</taxon>
        <taxon>Pterygota</taxon>
        <taxon>Neoptera</taxon>
        <taxon>Endopterygota</taxon>
        <taxon>Diptera</taxon>
        <taxon>Brachycera</taxon>
        <taxon>Muscomorpha</taxon>
        <taxon>Ephydroidea</taxon>
        <taxon>Drosophilidae</taxon>
        <taxon>Drosophila</taxon>
    </lineage>
</organism>
<comment type="caution">
    <text evidence="7">The sequence shown here is derived from an EMBL/GenBank/DDBJ whole genome shotgun (WGS) entry which is preliminary data.</text>
</comment>
<dbReference type="InterPro" id="IPR015943">
    <property type="entry name" value="WD40/YVTN_repeat-like_dom_sf"/>
</dbReference>
<dbReference type="PROSITE" id="PS00678">
    <property type="entry name" value="WD_REPEATS_1"/>
    <property type="match status" value="1"/>
</dbReference>
<reference evidence="7 8" key="1">
    <citation type="journal article" date="2019" name="J. Hered.">
        <title>An Improved Genome Assembly for Drosophila navojoa, the Basal Species in the mojavensis Cluster.</title>
        <authorList>
            <person name="Vanderlinde T."/>
            <person name="Dupim E.G."/>
            <person name="Nazario-Yepiz N.O."/>
            <person name="Carvalho A.B."/>
        </authorList>
    </citation>
    <scope>NUCLEOTIDE SEQUENCE [LARGE SCALE GENOMIC DNA]</scope>
    <source>
        <strain evidence="7">Navoj_Jal97</strain>
        <tissue evidence="7">Whole organism</tissue>
    </source>
</reference>
<dbReference type="InterPro" id="IPR023362">
    <property type="entry name" value="PH-BEACH_dom"/>
</dbReference>
<dbReference type="InterPro" id="IPR011993">
    <property type="entry name" value="PH-like_dom_sf"/>
</dbReference>
<evidence type="ECO:0000313" key="7">
    <source>
        <dbReference type="EMBL" id="TDG44151.1"/>
    </source>
</evidence>
<evidence type="ECO:0000256" key="1">
    <source>
        <dbReference type="ARBA" id="ARBA00022574"/>
    </source>
</evidence>
<evidence type="ECO:0000256" key="4">
    <source>
        <dbReference type="SAM" id="MobiDB-lite"/>
    </source>
</evidence>
<evidence type="ECO:0000259" key="6">
    <source>
        <dbReference type="PROSITE" id="PS51783"/>
    </source>
</evidence>
<dbReference type="SUPFAM" id="SSF50729">
    <property type="entry name" value="PH domain-like"/>
    <property type="match status" value="1"/>
</dbReference>
<dbReference type="Pfam" id="PF02138">
    <property type="entry name" value="Beach"/>
    <property type="match status" value="1"/>
</dbReference>
<dbReference type="SUPFAM" id="SSF50978">
    <property type="entry name" value="WD40 repeat-like"/>
    <property type="match status" value="1"/>
</dbReference>
<feature type="compositionally biased region" description="Polar residues" evidence="4">
    <location>
        <begin position="1118"/>
        <end position="1135"/>
    </location>
</feature>
<dbReference type="SUPFAM" id="SSF81837">
    <property type="entry name" value="BEACH domain"/>
    <property type="match status" value="1"/>
</dbReference>
<dbReference type="Gene3D" id="2.30.29.30">
    <property type="entry name" value="Pleckstrin-homology domain (PH domain)/Phosphotyrosine-binding domain (PTB)"/>
    <property type="match status" value="1"/>
</dbReference>
<sequence>MANEQQQQLEEEQRQLLLQTLNRLWSHYLHPSDSETVDKHAASVKEHWLWQLLYHFQYVDEQTLQDAQFNSNFNQLPEELCSYLLEQVYQIISAAKRSQEPEQPDKCIKQLRKQHNLAQLILSTPSDCNKILALRTFLTNGLGQHLLAFLLRVQIKHIASQKSLCQLCINLFPNCKWSAENAPLQPLTSIAQFISSFHLNSQRNKTRRQQQQQQQHQLQHQPQQQPQPQQQRQQPIEIISSFNEFRNACKSSDELALLLIQLLSRCVDAEQDPQLSVTVHNFALGHLCSSCVDECEQEAELPGSKNDEIIKFELLQLIAQCVNNFYMHEQQPSSLDFNSQCSQLLYALAANRSSSVLSHAVLYIIFGTLHNLVEFGPQHLNQIDVKLFDACFDVLQEAAASTNSTSLLFLHIYKLLLRLTDHLSRQEQQLQCLMESSMSSALVKQQQQHQPPRYKRQRHSQLHCTERSLTCYFQGKLYQLLPNLVPELQEHTVRSLLRTGSCCCHYNASNYATCLRLATQLSGSYQKCTYKFLHYNVLHTIFVKRSPQHCAVCEEKLKSPAFHMQLLGIYKDSYRSLLNSGSMLLFLKHLKHIAYLLSYDLAAGILAEVALPIFRQYKQLSECKTTTTGVHKLQRLQLPCKLDNYRILHECLSIFVMYLSDIRLVKAFYNEENIGYMQDLLCVPELQRGVCDLIKVGIDNIAFLGDNSHEQIALSRRLIQLQLNSSDRASRLFQALLQRCAKRSNVKFWLEDSANTSLLEGHKPVDILYITALQWTLNYELLKTSQLFYNEFAKIYSIPVEMTVDDDDDADEQQQQLQQQQQQQQQQQPQLEQEEKLRHGDKTIIDILKLNYNALSCFLMLPKAAVAVTSTAAPTPATTPTMPTIRGSSSLEALVSQVQLPFSVMSASATTAASSDYADSSLDYASIINNYAEQPALPSFLQHLQSSQPDESIVLFDIRGSKPSSNSNSTSNNNVESVPLAVSSVVAEDEAAAAGLISKLLNIVGSLFGGSADSPERRSTPEPTLDIDADLFCLYEPNGECKKLLLKLFEATMAICIKGFQNEEVEKMQKHLRKLKAIILSNASNDWAEHGEQHARDNAVIQTLQTLLKIAELSSTHNEPASVVANSPTEASAQSRPRARSFNSGCVEMPRQQAAKLPAKNSLATPPTPRRRPTSSDAAIGDADYFSTRASLSCAADSELELSENEQEFYLTADEGYEADGEIAELSESECELNGGGAVANESWTPFVPSSRYRSHIMHEGLSQLVVQMLVELSLICMRQPAGWTESLTQLANRLFVIRDYLGGPLCLLRGFAPVLSSSDAKLRELQQSILELISHLNTPDVLNCYFGILASKQPPVELLMRHMHHICAGGLRRAQPCMELEFPIAIDGKIVITADPFLSEQIERVRLQHQRCQATTLFTRAACIVPVTQTRLWQPEGLTLSLWLEVKGQQTNRSFAQLNDDETRYSGEDSTRCHLVSLGSSAVMLSIYISHNLQLILELVRPNEPLPARVEEHMEATNSELPSQSNSGSFRQALKQTKMALLNSFGQRHLLNGNQAGHEAGGYSDGASVQLQQPRLPRNKWTHLVFGLQQQADGLQVGVFVDGLEQQTLSLPFHNLRFASRNHSFQMLALGEGIAAKNGLSNSSSSRSTLDGSAPRYALSNVVLFKRRLDDQNLMLNLTAMGPDFTEFTRCQVANWKPNYGHVQVGKLSSCNFGSHADCMKVLRQARVLVYTAQQPDLVMCHDVSQELDMACYGQPQGHMLYGELLQHQPQTLQTAVLLSGGLSTMLYLFARIVEVSSTATTQALALDLLLQLAHSDAQLYTEFQRQDYLALIGYVIKSERCSKDVQLLRSIVNNACSQPVIGRKGDVLHVNDNTTATLIYPRLLLAVLQRYSDWHRSGATHSDVLDMLFRCILALSRDKHPQRDFNMEQLQKSGLLRALLNLCKVYVIESPSPVHISPYAAECFVQILAVFAGSPPAPSLLDEMMKLLLLLHRPSECYVTHDRTYFYFLLTPQMPVKERSVVVANLSRVTTSFRRQAQPQVQEVDAERAERIRRLRRLHDTASAYRRGLTEMEEQLEFIADCSNLNKAALRLLNPVEATRWRIKFKRRYPSPSQSPKHSPKRSPLKIARRRAHAHPRLWQPPVHSTPSATHVSPLPSRKTDFYDQLGIVTLQQRLLMLLKDFLCLLPDSAVDEVLRHYVKIEFLLVLANQRSCAVRTAIIQLLAVLTKRLAAAELVAASKQLYPLHLANQLTIHGSDVAMFEACLSWVSDLHGSLTDMISSDVALGIRQRFGLQSLLAISMALGNSSWNSEPQRVFKALLRLYLQNPDEQLGLVEAGLLQCTVKALHQLYTLRLGQPNMDQSIVELLNGIGERALKSVGQINLVWDILNMLAFYQDKQPPLIVRSFRAVQAQLQFQWLNLFFETCTGSGCSHGYRLRSSLPDCSLSQSECRTRMELLIDRCTQFFTTGGSQTNGSNYVASSQELALFELLVSFGIANNQRCNNFIAWGLQPSRPRDLRAYIVDALWRTCQDEFQSSIICDVKMIKALLWLSLMEDVKPPIENLPNLCKALGINENDSTWNLEHELERLELNRSTVAAKQKQLLEKTLYKFEPLVQHCIETSMVTTRRVAELQNAERKLLMCHMKDYDDTNTYTKWLEIIRRMTHEGAPWYCNERAECSWELDDTEGPSRVHTRLRRCHLDIDRRFFMNDYCPGQGQREEKDQYVRPLDYLIASYDQQLNISLNSQILYNFAAKFLPVDGEIDGEIIITDLKLYFLATYRCKYFNVNCDISNITEIWLKRYQHQEKAFEILLDSNKSLFFSLQNADDWKIMREVFCDKIVTMPDSSKVLAITQQWREGLLTNWEYLMTLNQIAGRTYNDLMQYPVFPWVLANYSSECLDLRQAQNFRRLSRPIAVQLEKNEQHYINNYAYIESTNTNMGSLILKPYHYSSHYSNSGTVLHFLVRVPPFTSYFLRYQDNNFDLPDRTFHALHTTYCLASQDSSTDVKELIPEFFCLPEMFENFERFNFGCRQNGERVEDVTLPVWCQRDPRLFVLIHRQALESELVRNELHHWIDLIFGYKQTGESAVEAINVFHPATYAVFLDSEISDPIEREAVKTMVKTYGQMPRQLFKSPHPSSKALDYALVDTPIVPSVKGLRWGVYVGSPQLKVPSWAIIHKIPGTEHLVSFSNTNVVYALPARAAVMQGAEPDTYNVISWGYDDRIVRIQPLNKPQAKPKNLLYNDSFDDISACGCDVNSNQLWFGHKSGRISVYKCTSGMDGQHRATTKSRQSYVRGLRLSYNSAFRKMTTKSTGSGSGAEASDDSGNLHATNSSASMSSSGVSCNGDALHRDGADLTWLGPTFLVRHTDEITCIALSVEFKIAVTAGRDGIAVIWDLNDWSYVRTIARPAEIHQSPITHVAISPTLGDIVTVHTMPQQPTNANAAASLAKQSAADECFEVTEESLDDFVNVNINPNGKSILRLHSVNARYVQHQVHEDRIQAVCYSYIKEGVGVNVIATAVEGGFVRFWSSWNLSFVSELTTGTAPIHSIIYSTHQHLVVLTKDSHIQVWESEGLYGNAPKFPQIVYK</sequence>
<dbReference type="OrthoDB" id="26681at2759"/>
<dbReference type="PANTHER" id="PTHR13743">
    <property type="entry name" value="BEIGE/BEACH-RELATED"/>
    <property type="match status" value="1"/>
</dbReference>
<dbReference type="SMART" id="SM01026">
    <property type="entry name" value="Beach"/>
    <property type="match status" value="1"/>
</dbReference>
<accession>A0A484B8I4</accession>
<dbReference type="InterPro" id="IPR036322">
    <property type="entry name" value="WD40_repeat_dom_sf"/>
</dbReference>
<dbReference type="Gene3D" id="1.10.1540.10">
    <property type="entry name" value="BEACH domain"/>
    <property type="match status" value="1"/>
</dbReference>
<dbReference type="PROSITE" id="PS50082">
    <property type="entry name" value="WD_REPEATS_2"/>
    <property type="match status" value="1"/>
</dbReference>
<feature type="repeat" description="WD" evidence="3">
    <location>
        <begin position="3363"/>
        <end position="3404"/>
    </location>
</feature>
<dbReference type="Proteomes" id="UP000295192">
    <property type="component" value="Unassembled WGS sequence"/>
</dbReference>
<feature type="compositionally biased region" description="Basic residues" evidence="4">
    <location>
        <begin position="2120"/>
        <end position="2129"/>
    </location>
</feature>
<protein>
    <recommendedName>
        <fullName evidence="9">Lysosomal-trafficking regulator</fullName>
    </recommendedName>
</protein>
<feature type="domain" description="BEACH-type PH" evidence="6">
    <location>
        <begin position="2743"/>
        <end position="2841"/>
    </location>
</feature>
<keyword evidence="1 3" id="KW-0853">WD repeat</keyword>
<dbReference type="PROSITE" id="PS50294">
    <property type="entry name" value="WD_REPEATS_REGION"/>
    <property type="match status" value="1"/>
</dbReference>
<evidence type="ECO:0008006" key="9">
    <source>
        <dbReference type="Google" id="ProtNLM"/>
    </source>
</evidence>
<feature type="region of interest" description="Disordered" evidence="4">
    <location>
        <begin position="807"/>
        <end position="835"/>
    </location>
</feature>
<dbReference type="Gene3D" id="2.130.10.10">
    <property type="entry name" value="YVTN repeat-like/Quinoprotein amine dehydrogenase"/>
    <property type="match status" value="1"/>
</dbReference>
<evidence type="ECO:0000313" key="8">
    <source>
        <dbReference type="Proteomes" id="UP000295192"/>
    </source>
</evidence>
<dbReference type="InterPro" id="IPR050865">
    <property type="entry name" value="BEACH_Domain"/>
</dbReference>
<dbReference type="PROSITE" id="PS50197">
    <property type="entry name" value="BEACH"/>
    <property type="match status" value="1"/>
</dbReference>
<dbReference type="InterPro" id="IPR036372">
    <property type="entry name" value="BEACH_dom_sf"/>
</dbReference>
<evidence type="ECO:0000259" key="5">
    <source>
        <dbReference type="PROSITE" id="PS50197"/>
    </source>
</evidence>
<dbReference type="PROSITE" id="PS51783">
    <property type="entry name" value="PH_BEACH"/>
    <property type="match status" value="1"/>
</dbReference>
<name>A0A484B8I4_DRONA</name>
<gene>
    <name evidence="7" type="ORF">AWZ03_009428</name>
</gene>
<feature type="region of interest" description="Disordered" evidence="4">
    <location>
        <begin position="2109"/>
        <end position="2129"/>
    </location>
</feature>
<dbReference type="KEGG" id="dnv:108650895"/>
<feature type="compositionally biased region" description="Low complexity" evidence="4">
    <location>
        <begin position="813"/>
        <end position="831"/>
    </location>
</feature>